<evidence type="ECO:0000256" key="1">
    <source>
        <dbReference type="ARBA" id="ARBA00011046"/>
    </source>
</evidence>
<keyword evidence="2" id="KW-0805">Transcription regulation</keyword>
<evidence type="ECO:0000256" key="5">
    <source>
        <dbReference type="SAM" id="MobiDB-lite"/>
    </source>
</evidence>
<keyword evidence="3" id="KW-0238">DNA-binding</keyword>
<gene>
    <name evidence="6" type="ORF">Raf01_41330</name>
</gene>
<sequence>MEHRRGHGDLAQAILELIGQADTAMTPAQVRDALDRQLAYTTVMTVMARLHERGLLTRTRAGRAFAYTAIGDPANVTARRMHRLLDIEQDRVGVLARFVDGLTADDEQVLRGLLDQITADQDTPTPPKQGGSSRRERP</sequence>
<dbReference type="Proteomes" id="UP000642748">
    <property type="component" value="Unassembled WGS sequence"/>
</dbReference>
<evidence type="ECO:0000313" key="6">
    <source>
        <dbReference type="EMBL" id="GIH15961.1"/>
    </source>
</evidence>
<name>A0A8J3QT26_9ACTN</name>
<dbReference type="InterPro" id="IPR036390">
    <property type="entry name" value="WH_DNA-bd_sf"/>
</dbReference>
<dbReference type="RefSeq" id="WP_203919577.1">
    <property type="nucleotide sequence ID" value="NZ_BONZ01000039.1"/>
</dbReference>
<reference evidence="6" key="1">
    <citation type="submission" date="2021-01" db="EMBL/GenBank/DDBJ databases">
        <title>Whole genome shotgun sequence of Rugosimonospora africana NBRC 104875.</title>
        <authorList>
            <person name="Komaki H."/>
            <person name="Tamura T."/>
        </authorList>
    </citation>
    <scope>NUCLEOTIDE SEQUENCE</scope>
    <source>
        <strain evidence="6">NBRC 104875</strain>
    </source>
</reference>
<dbReference type="SUPFAM" id="SSF46785">
    <property type="entry name" value="Winged helix' DNA-binding domain"/>
    <property type="match status" value="1"/>
</dbReference>
<dbReference type="GO" id="GO:0003677">
    <property type="term" value="F:DNA binding"/>
    <property type="evidence" value="ECO:0007669"/>
    <property type="project" value="UniProtKB-KW"/>
</dbReference>
<evidence type="ECO:0000256" key="2">
    <source>
        <dbReference type="ARBA" id="ARBA00023015"/>
    </source>
</evidence>
<dbReference type="InterPro" id="IPR036388">
    <property type="entry name" value="WH-like_DNA-bd_sf"/>
</dbReference>
<proteinExistence type="inferred from homology"/>
<evidence type="ECO:0000256" key="4">
    <source>
        <dbReference type="ARBA" id="ARBA00023163"/>
    </source>
</evidence>
<feature type="region of interest" description="Disordered" evidence="5">
    <location>
        <begin position="116"/>
        <end position="138"/>
    </location>
</feature>
<keyword evidence="7" id="KW-1185">Reference proteome</keyword>
<keyword evidence="4" id="KW-0804">Transcription</keyword>
<comment type="similarity">
    <text evidence="1">Belongs to the BlaI transcriptional regulatory family.</text>
</comment>
<dbReference type="Pfam" id="PF03965">
    <property type="entry name" value="Penicillinase_R"/>
    <property type="match status" value="1"/>
</dbReference>
<dbReference type="Gene3D" id="1.10.10.10">
    <property type="entry name" value="Winged helix-like DNA-binding domain superfamily/Winged helix DNA-binding domain"/>
    <property type="match status" value="1"/>
</dbReference>
<dbReference type="EMBL" id="BONZ01000039">
    <property type="protein sequence ID" value="GIH15961.1"/>
    <property type="molecule type" value="Genomic_DNA"/>
</dbReference>
<evidence type="ECO:0000313" key="7">
    <source>
        <dbReference type="Proteomes" id="UP000642748"/>
    </source>
</evidence>
<comment type="caution">
    <text evidence="6">The sequence shown here is derived from an EMBL/GenBank/DDBJ whole genome shotgun (WGS) entry which is preliminary data.</text>
</comment>
<dbReference type="GO" id="GO:0045892">
    <property type="term" value="P:negative regulation of DNA-templated transcription"/>
    <property type="evidence" value="ECO:0007669"/>
    <property type="project" value="InterPro"/>
</dbReference>
<evidence type="ECO:0008006" key="8">
    <source>
        <dbReference type="Google" id="ProtNLM"/>
    </source>
</evidence>
<dbReference type="InterPro" id="IPR005650">
    <property type="entry name" value="BlaI_family"/>
</dbReference>
<organism evidence="6 7">
    <name type="scientific">Rugosimonospora africana</name>
    <dbReference type="NCBI Taxonomy" id="556532"/>
    <lineage>
        <taxon>Bacteria</taxon>
        <taxon>Bacillati</taxon>
        <taxon>Actinomycetota</taxon>
        <taxon>Actinomycetes</taxon>
        <taxon>Micromonosporales</taxon>
        <taxon>Micromonosporaceae</taxon>
        <taxon>Rugosimonospora</taxon>
    </lineage>
</organism>
<evidence type="ECO:0000256" key="3">
    <source>
        <dbReference type="ARBA" id="ARBA00023125"/>
    </source>
</evidence>
<accession>A0A8J3QT26</accession>
<dbReference type="AlphaFoldDB" id="A0A8J3QT26"/>
<protein>
    <recommendedName>
        <fullName evidence="8">Transcriptional regulator</fullName>
    </recommendedName>
</protein>